<evidence type="ECO:0000313" key="3">
    <source>
        <dbReference type="Proteomes" id="UP000183832"/>
    </source>
</evidence>
<evidence type="ECO:0000313" key="2">
    <source>
        <dbReference type="EMBL" id="CRK87630.1"/>
    </source>
</evidence>
<proteinExistence type="predicted"/>
<sequence>MKAQTDVDFTSPQKGKMALDELDDLGSCRQVKSTSLNDETENRKNSTQILKLHRQKMLPLGN</sequence>
<protein>
    <submittedName>
        <fullName evidence="2">CLUMA_CG001426, isoform A</fullName>
    </submittedName>
</protein>
<gene>
    <name evidence="2" type="ORF">CLUMA_CG001426</name>
</gene>
<accession>A0A1J1HME7</accession>
<organism evidence="2 3">
    <name type="scientific">Clunio marinus</name>
    <dbReference type="NCBI Taxonomy" id="568069"/>
    <lineage>
        <taxon>Eukaryota</taxon>
        <taxon>Metazoa</taxon>
        <taxon>Ecdysozoa</taxon>
        <taxon>Arthropoda</taxon>
        <taxon>Hexapoda</taxon>
        <taxon>Insecta</taxon>
        <taxon>Pterygota</taxon>
        <taxon>Neoptera</taxon>
        <taxon>Endopterygota</taxon>
        <taxon>Diptera</taxon>
        <taxon>Nematocera</taxon>
        <taxon>Chironomoidea</taxon>
        <taxon>Chironomidae</taxon>
        <taxon>Clunio</taxon>
    </lineage>
</organism>
<keyword evidence="3" id="KW-1185">Reference proteome</keyword>
<evidence type="ECO:0000256" key="1">
    <source>
        <dbReference type="SAM" id="MobiDB-lite"/>
    </source>
</evidence>
<dbReference type="EMBL" id="CVRI01000004">
    <property type="protein sequence ID" value="CRK87630.1"/>
    <property type="molecule type" value="Genomic_DNA"/>
</dbReference>
<feature type="region of interest" description="Disordered" evidence="1">
    <location>
        <begin position="33"/>
        <end position="62"/>
    </location>
</feature>
<dbReference type="Proteomes" id="UP000183832">
    <property type="component" value="Unassembled WGS sequence"/>
</dbReference>
<reference evidence="2 3" key="1">
    <citation type="submission" date="2015-04" db="EMBL/GenBank/DDBJ databases">
        <authorList>
            <person name="Syromyatnikov M.Y."/>
            <person name="Popov V.N."/>
        </authorList>
    </citation>
    <scope>NUCLEOTIDE SEQUENCE [LARGE SCALE GENOMIC DNA]</scope>
</reference>
<name>A0A1J1HME7_9DIPT</name>
<dbReference type="AlphaFoldDB" id="A0A1J1HME7"/>